<dbReference type="InterPro" id="IPR001845">
    <property type="entry name" value="HTH_ArsR_DNA-bd_dom"/>
</dbReference>
<dbReference type="InterPro" id="IPR036390">
    <property type="entry name" value="WH_DNA-bd_sf"/>
</dbReference>
<evidence type="ECO:0000256" key="1">
    <source>
        <dbReference type="ARBA" id="ARBA00023015"/>
    </source>
</evidence>
<evidence type="ECO:0000256" key="2">
    <source>
        <dbReference type="ARBA" id="ARBA00023125"/>
    </source>
</evidence>
<sequence length="137" mass="14872">MSLYVHPYVQILICARLCVFEQRGKTMSNEAAVSLDLALRALADENRRAILSSIRSAPQPVGSIAETTGLSQQTTSHHLGVLQKAGLAIGTRDGTRHLFTVDTDGIAAVRSYLDDFWPIKLSALKSVIEASERKAHG</sequence>
<evidence type="ECO:0000256" key="3">
    <source>
        <dbReference type="ARBA" id="ARBA00023163"/>
    </source>
</evidence>
<protein>
    <submittedName>
        <fullName evidence="5">Metalloregulator ArsR/SmtB family transcription factor</fullName>
    </submittedName>
</protein>
<evidence type="ECO:0000313" key="5">
    <source>
        <dbReference type="EMBL" id="XBV89243.1"/>
    </source>
</evidence>
<dbReference type="InterPro" id="IPR036388">
    <property type="entry name" value="WH-like_DNA-bd_sf"/>
</dbReference>
<keyword evidence="3" id="KW-0804">Transcription</keyword>
<feature type="domain" description="HTH arsR-type" evidence="4">
    <location>
        <begin position="27"/>
        <end position="121"/>
    </location>
</feature>
<dbReference type="NCBIfam" id="NF033788">
    <property type="entry name" value="HTH_metalloreg"/>
    <property type="match status" value="1"/>
</dbReference>
<dbReference type="PRINTS" id="PR00778">
    <property type="entry name" value="HTHARSR"/>
</dbReference>
<keyword evidence="2" id="KW-0238">DNA-binding</keyword>
<dbReference type="RefSeq" id="WP_350270153.1">
    <property type="nucleotide sequence ID" value="NZ_CP158281.1"/>
</dbReference>
<dbReference type="InterPro" id="IPR051081">
    <property type="entry name" value="HTH_MetalResp_TranReg"/>
</dbReference>
<dbReference type="KEGG" id="bkr:AAFP32_00490"/>
<name>A0AAU7UMA1_9MICO</name>
<dbReference type="Gene3D" id="1.10.10.10">
    <property type="entry name" value="Winged helix-like DNA-binding domain superfamily/Winged helix DNA-binding domain"/>
    <property type="match status" value="1"/>
</dbReference>
<organism evidence="5">
    <name type="scientific">Brevibacterium koreense</name>
    <dbReference type="NCBI Taxonomy" id="3140787"/>
    <lineage>
        <taxon>Bacteria</taxon>
        <taxon>Bacillati</taxon>
        <taxon>Actinomycetota</taxon>
        <taxon>Actinomycetes</taxon>
        <taxon>Micrococcales</taxon>
        <taxon>Brevibacteriaceae</taxon>
        <taxon>Brevibacterium</taxon>
    </lineage>
</organism>
<dbReference type="PANTHER" id="PTHR33154:SF33">
    <property type="entry name" value="TRANSCRIPTIONAL REPRESSOR SDPR"/>
    <property type="match status" value="1"/>
</dbReference>
<dbReference type="PROSITE" id="PS50987">
    <property type="entry name" value="HTH_ARSR_2"/>
    <property type="match status" value="1"/>
</dbReference>
<dbReference type="SUPFAM" id="SSF46785">
    <property type="entry name" value="Winged helix' DNA-binding domain"/>
    <property type="match status" value="1"/>
</dbReference>
<proteinExistence type="predicted"/>
<dbReference type="AlphaFoldDB" id="A0AAU7UMA1"/>
<reference evidence="5" key="1">
    <citation type="submission" date="2024-06" db="EMBL/GenBank/DDBJ databases">
        <title>Brevibacterium koreense sp. nov., isolated from jogae-jeotgal, a Korean fermented seafood.</title>
        <authorList>
            <person name="Whon T.W."/>
            <person name="Nam S."/>
            <person name="Kim Y."/>
        </authorList>
    </citation>
    <scope>NUCLEOTIDE SEQUENCE</scope>
    <source>
        <strain evidence="5">CBA3109</strain>
    </source>
</reference>
<dbReference type="EMBL" id="CP158281">
    <property type="protein sequence ID" value="XBV89243.1"/>
    <property type="molecule type" value="Genomic_DNA"/>
</dbReference>
<accession>A0AAU7UMA1</accession>
<keyword evidence="1" id="KW-0805">Transcription regulation</keyword>
<dbReference type="CDD" id="cd00090">
    <property type="entry name" value="HTH_ARSR"/>
    <property type="match status" value="1"/>
</dbReference>
<dbReference type="GO" id="GO:0003700">
    <property type="term" value="F:DNA-binding transcription factor activity"/>
    <property type="evidence" value="ECO:0007669"/>
    <property type="project" value="InterPro"/>
</dbReference>
<gene>
    <name evidence="5" type="ORF">AAFP32_00490</name>
</gene>
<evidence type="ECO:0000259" key="4">
    <source>
        <dbReference type="PROSITE" id="PS50987"/>
    </source>
</evidence>
<dbReference type="GO" id="GO:0003677">
    <property type="term" value="F:DNA binding"/>
    <property type="evidence" value="ECO:0007669"/>
    <property type="project" value="UniProtKB-KW"/>
</dbReference>
<dbReference type="InterPro" id="IPR011991">
    <property type="entry name" value="ArsR-like_HTH"/>
</dbReference>
<dbReference type="SMART" id="SM00418">
    <property type="entry name" value="HTH_ARSR"/>
    <property type="match status" value="1"/>
</dbReference>
<dbReference type="PANTHER" id="PTHR33154">
    <property type="entry name" value="TRANSCRIPTIONAL REGULATOR, ARSR FAMILY"/>
    <property type="match status" value="1"/>
</dbReference>
<dbReference type="Pfam" id="PF12840">
    <property type="entry name" value="HTH_20"/>
    <property type="match status" value="1"/>
</dbReference>